<reference evidence="1" key="2">
    <citation type="submission" date="2020-11" db="EMBL/GenBank/DDBJ databases">
        <authorList>
            <person name="McCartney M.A."/>
            <person name="Auch B."/>
            <person name="Kono T."/>
            <person name="Mallez S."/>
            <person name="Becker A."/>
            <person name="Gohl D.M."/>
            <person name="Silverstein K.A.T."/>
            <person name="Koren S."/>
            <person name="Bechman K.B."/>
            <person name="Herman A."/>
            <person name="Abrahante J.E."/>
            <person name="Garbe J."/>
        </authorList>
    </citation>
    <scope>NUCLEOTIDE SEQUENCE</scope>
    <source>
        <strain evidence="1">Duluth1</strain>
        <tissue evidence="1">Whole animal</tissue>
    </source>
</reference>
<dbReference type="Proteomes" id="UP000828390">
    <property type="component" value="Unassembled WGS sequence"/>
</dbReference>
<evidence type="ECO:0000313" key="2">
    <source>
        <dbReference type="Proteomes" id="UP000828390"/>
    </source>
</evidence>
<reference evidence="1" key="1">
    <citation type="journal article" date="2019" name="bioRxiv">
        <title>The Genome of the Zebra Mussel, Dreissena polymorpha: A Resource for Invasive Species Research.</title>
        <authorList>
            <person name="McCartney M.A."/>
            <person name="Auch B."/>
            <person name="Kono T."/>
            <person name="Mallez S."/>
            <person name="Zhang Y."/>
            <person name="Obille A."/>
            <person name="Becker A."/>
            <person name="Abrahante J.E."/>
            <person name="Garbe J."/>
            <person name="Badalamenti J.P."/>
            <person name="Herman A."/>
            <person name="Mangelson H."/>
            <person name="Liachko I."/>
            <person name="Sullivan S."/>
            <person name="Sone E.D."/>
            <person name="Koren S."/>
            <person name="Silverstein K.A.T."/>
            <person name="Beckman K.B."/>
            <person name="Gohl D.M."/>
        </authorList>
    </citation>
    <scope>NUCLEOTIDE SEQUENCE</scope>
    <source>
        <strain evidence="1">Duluth1</strain>
        <tissue evidence="1">Whole animal</tissue>
    </source>
</reference>
<organism evidence="1 2">
    <name type="scientific">Dreissena polymorpha</name>
    <name type="common">Zebra mussel</name>
    <name type="synonym">Mytilus polymorpha</name>
    <dbReference type="NCBI Taxonomy" id="45954"/>
    <lineage>
        <taxon>Eukaryota</taxon>
        <taxon>Metazoa</taxon>
        <taxon>Spiralia</taxon>
        <taxon>Lophotrochozoa</taxon>
        <taxon>Mollusca</taxon>
        <taxon>Bivalvia</taxon>
        <taxon>Autobranchia</taxon>
        <taxon>Heteroconchia</taxon>
        <taxon>Euheterodonta</taxon>
        <taxon>Imparidentia</taxon>
        <taxon>Neoheterodontei</taxon>
        <taxon>Myida</taxon>
        <taxon>Dreissenoidea</taxon>
        <taxon>Dreissenidae</taxon>
        <taxon>Dreissena</taxon>
    </lineage>
</organism>
<evidence type="ECO:0000313" key="1">
    <source>
        <dbReference type="EMBL" id="KAH3825558.1"/>
    </source>
</evidence>
<accession>A0A9D4JZ55</accession>
<keyword evidence="2" id="KW-1185">Reference proteome</keyword>
<gene>
    <name evidence="1" type="ORF">DPMN_127438</name>
</gene>
<sequence>MQNYLTVGQTQDLLYWNSLCDVLDDASCDESCHKFQSWECDFLQRCHSVLCEYNG</sequence>
<dbReference type="AlphaFoldDB" id="A0A9D4JZ55"/>
<comment type="caution">
    <text evidence="1">The sequence shown here is derived from an EMBL/GenBank/DDBJ whole genome shotgun (WGS) entry which is preliminary data.</text>
</comment>
<dbReference type="EMBL" id="JAIWYP010000005">
    <property type="protein sequence ID" value="KAH3825558.1"/>
    <property type="molecule type" value="Genomic_DNA"/>
</dbReference>
<protein>
    <submittedName>
        <fullName evidence="1">Uncharacterized protein</fullName>
    </submittedName>
</protein>
<name>A0A9D4JZ55_DREPO</name>
<proteinExistence type="predicted"/>